<dbReference type="InterPro" id="IPR030976">
    <property type="entry name" value="Mod_pep_NH_fam"/>
</dbReference>
<reference evidence="1 2" key="1">
    <citation type="submission" date="2023-05" db="EMBL/GenBank/DDBJ databases">
        <title>Lysobacter sp. strain LF1 Genome sequencing and assembly.</title>
        <authorList>
            <person name="Jung Y."/>
        </authorList>
    </citation>
    <scope>NUCLEOTIDE SEQUENCE [LARGE SCALE GENOMIC DNA]</scope>
    <source>
        <strain evidence="1 2">LF1</strain>
    </source>
</reference>
<proteinExistence type="predicted"/>
<dbReference type="Proteomes" id="UP001321580">
    <property type="component" value="Unassembled WGS sequence"/>
</dbReference>
<gene>
    <name evidence="1" type="ORF">QLQ15_03220</name>
</gene>
<comment type="caution">
    <text evidence="1">The sequence shown here is derived from an EMBL/GenBank/DDBJ whole genome shotgun (WGS) entry which is preliminary data.</text>
</comment>
<evidence type="ECO:0000313" key="2">
    <source>
        <dbReference type="Proteomes" id="UP001321580"/>
    </source>
</evidence>
<evidence type="ECO:0000313" key="1">
    <source>
        <dbReference type="EMBL" id="MDI9237916.1"/>
    </source>
</evidence>
<keyword evidence="2" id="KW-1185">Reference proteome</keyword>
<dbReference type="NCBIfam" id="TIGR04509">
    <property type="entry name" value="mod_pep_NH_fam"/>
    <property type="match status" value="1"/>
</dbReference>
<accession>A0ABT6XCX1</accession>
<dbReference type="EMBL" id="JASGBI010000001">
    <property type="protein sequence ID" value="MDI9237916.1"/>
    <property type="molecule type" value="Genomic_DNA"/>
</dbReference>
<name>A0ABT6XCX1_9GAMM</name>
<protein>
    <submittedName>
        <fullName evidence="1">NHLP-related RiPP peptide</fullName>
    </submittedName>
</protein>
<organism evidence="1 2">
    <name type="scientific">Lysobacter stagni</name>
    <dbReference type="NCBI Taxonomy" id="3045172"/>
    <lineage>
        <taxon>Bacteria</taxon>
        <taxon>Pseudomonadati</taxon>
        <taxon>Pseudomonadota</taxon>
        <taxon>Gammaproteobacteria</taxon>
        <taxon>Lysobacterales</taxon>
        <taxon>Lysobacteraceae</taxon>
        <taxon>Lysobacter</taxon>
    </lineage>
</organism>
<sequence>MAGRKQIHELLKQLGEDDDLRARMESNPVETLAEFGFKIDPAIAPFRVALPSKEHIRDNTELLAKQIEATSGWVIFAR</sequence>
<dbReference type="RefSeq" id="WP_283211412.1">
    <property type="nucleotide sequence ID" value="NZ_JASGBI010000001.1"/>
</dbReference>